<accession>A0A699JPW8</accession>
<protein>
    <submittedName>
        <fullName evidence="1">Uncharacterized protein</fullName>
    </submittedName>
</protein>
<reference evidence="1" key="1">
    <citation type="journal article" date="2019" name="Sci. Rep.">
        <title>Draft genome of Tanacetum cinerariifolium, the natural source of mosquito coil.</title>
        <authorList>
            <person name="Yamashiro T."/>
            <person name="Shiraishi A."/>
            <person name="Satake H."/>
            <person name="Nakayama K."/>
        </authorList>
    </citation>
    <scope>NUCLEOTIDE SEQUENCE</scope>
</reference>
<dbReference type="AlphaFoldDB" id="A0A699JPW8"/>
<evidence type="ECO:0000313" key="1">
    <source>
        <dbReference type="EMBL" id="GFA50710.1"/>
    </source>
</evidence>
<sequence length="65" mass="7744">YLSLIDTYLIIIIYYNGRYYDCLLAGQVLPIRYRNSRLNSASIIFDRRWQGKKASRREGRIPCNI</sequence>
<gene>
    <name evidence="1" type="ORF">Tci_622682</name>
</gene>
<proteinExistence type="predicted"/>
<feature type="non-terminal residue" evidence="1">
    <location>
        <position position="1"/>
    </location>
</feature>
<organism evidence="1">
    <name type="scientific">Tanacetum cinerariifolium</name>
    <name type="common">Dalmatian daisy</name>
    <name type="synonym">Chrysanthemum cinerariifolium</name>
    <dbReference type="NCBI Taxonomy" id="118510"/>
    <lineage>
        <taxon>Eukaryota</taxon>
        <taxon>Viridiplantae</taxon>
        <taxon>Streptophyta</taxon>
        <taxon>Embryophyta</taxon>
        <taxon>Tracheophyta</taxon>
        <taxon>Spermatophyta</taxon>
        <taxon>Magnoliopsida</taxon>
        <taxon>eudicotyledons</taxon>
        <taxon>Gunneridae</taxon>
        <taxon>Pentapetalae</taxon>
        <taxon>asterids</taxon>
        <taxon>campanulids</taxon>
        <taxon>Asterales</taxon>
        <taxon>Asteraceae</taxon>
        <taxon>Asteroideae</taxon>
        <taxon>Anthemideae</taxon>
        <taxon>Anthemidinae</taxon>
        <taxon>Tanacetum</taxon>
    </lineage>
</organism>
<dbReference type="EMBL" id="BKCJ010436047">
    <property type="protein sequence ID" value="GFA50710.1"/>
    <property type="molecule type" value="Genomic_DNA"/>
</dbReference>
<name>A0A699JPW8_TANCI</name>
<comment type="caution">
    <text evidence="1">The sequence shown here is derived from an EMBL/GenBank/DDBJ whole genome shotgun (WGS) entry which is preliminary data.</text>
</comment>